<protein>
    <submittedName>
        <fullName evidence="1">Outer membrane protein assembly factor</fullName>
    </submittedName>
</protein>
<dbReference type="Gene3D" id="2.40.160.50">
    <property type="entry name" value="membrane protein fhac: a member of the omp85/tpsb transporter family"/>
    <property type="match status" value="1"/>
</dbReference>
<dbReference type="KEGG" id="dpf:ON006_24635"/>
<reference evidence="1" key="1">
    <citation type="submission" date="2022-11" db="EMBL/GenBank/DDBJ databases">
        <title>Dyadobacter pollutisoli sp. nov., isolated from plastic dumped soil.</title>
        <authorList>
            <person name="Kim J.M."/>
            <person name="Kim K.R."/>
            <person name="Lee J.K."/>
            <person name="Hao L."/>
            <person name="Jeon C.O."/>
        </authorList>
    </citation>
    <scope>NUCLEOTIDE SEQUENCE</scope>
    <source>
        <strain evidence="1">U1</strain>
    </source>
</reference>
<gene>
    <name evidence="1" type="ORF">ON006_24635</name>
</gene>
<dbReference type="EMBL" id="CP112998">
    <property type="protein sequence ID" value="WAC10921.1"/>
    <property type="molecule type" value="Genomic_DNA"/>
</dbReference>
<name>A0A9E8SKN7_9BACT</name>
<evidence type="ECO:0000313" key="2">
    <source>
        <dbReference type="Proteomes" id="UP001164653"/>
    </source>
</evidence>
<accession>A0A9E8SKN7</accession>
<dbReference type="Proteomes" id="UP001164653">
    <property type="component" value="Chromosome"/>
</dbReference>
<sequence length="405" mass="45248">MLLISPGRVSASGLLQAEYGQDTLSRSDSVRKVMQKDIIDVFRQLKNKNKSDSSVRVTKIRSGKPIISVVPAAGYTLSSGLTGSINVNTAFYTSDPKTTNISSITTNFIYTEYKQMTIPVQANIWTRNNNYNFIVDWRFFKYPQDTYGLGSDSKLTDAVGLEFKHLRMHQSVLKRIGKSFFVGAGFFFDKRWDITRELDPESKNEDIEKYGLGQKSSSTGPAAIVSYDSRTNSINPLKGLYTNVQLRANMKTLGSTNSWQSLVVDIRKYFNLPRGSQNTLAFWNYNWLTVGGKPPYLDLPSTGWDPSNNIGRGYIQGRFRSTNLLYFESEYRFALTKNGLFGGVLFANAQSVSDWPSKNFKKVSPAGGFGIRIKVNKTSGANIAIDYGFGMDGSRGLFVNLGEVF</sequence>
<organism evidence="1 2">
    <name type="scientific">Dyadobacter pollutisoli</name>
    <dbReference type="NCBI Taxonomy" id="2910158"/>
    <lineage>
        <taxon>Bacteria</taxon>
        <taxon>Pseudomonadati</taxon>
        <taxon>Bacteroidota</taxon>
        <taxon>Cytophagia</taxon>
        <taxon>Cytophagales</taxon>
        <taxon>Spirosomataceae</taxon>
        <taxon>Dyadobacter</taxon>
    </lineage>
</organism>
<proteinExistence type="predicted"/>
<evidence type="ECO:0000313" key="1">
    <source>
        <dbReference type="EMBL" id="WAC10921.1"/>
    </source>
</evidence>
<keyword evidence="2" id="KW-1185">Reference proteome</keyword>
<dbReference type="RefSeq" id="WP_244822682.1">
    <property type="nucleotide sequence ID" value="NZ_CP112998.1"/>
</dbReference>
<dbReference type="AlphaFoldDB" id="A0A9E8SKN7"/>